<keyword evidence="2" id="KW-1185">Reference proteome</keyword>
<dbReference type="Gene3D" id="3.40.50.300">
    <property type="entry name" value="P-loop containing nucleotide triphosphate hydrolases"/>
    <property type="match status" value="1"/>
</dbReference>
<protein>
    <recommendedName>
        <fullName evidence="3">NB-ARC domain-containing protein</fullName>
    </recommendedName>
</protein>
<reference evidence="1" key="2">
    <citation type="submission" date="2023-06" db="EMBL/GenBank/DDBJ databases">
        <authorList>
            <consortium name="Lawrence Berkeley National Laboratory"/>
            <person name="Haridas S."/>
            <person name="Hensen N."/>
            <person name="Bonometti L."/>
            <person name="Westerberg I."/>
            <person name="Brannstrom I.O."/>
            <person name="Guillou S."/>
            <person name="Cros-Aarteil S."/>
            <person name="Calhoun S."/>
            <person name="Kuo A."/>
            <person name="Mondo S."/>
            <person name="Pangilinan J."/>
            <person name="Riley R."/>
            <person name="Labutti K."/>
            <person name="Andreopoulos B."/>
            <person name="Lipzen A."/>
            <person name="Chen C."/>
            <person name="Yanf M."/>
            <person name="Daum C."/>
            <person name="Ng V."/>
            <person name="Clum A."/>
            <person name="Steindorff A."/>
            <person name="Ohm R."/>
            <person name="Martin F."/>
            <person name="Silar P."/>
            <person name="Natvig D."/>
            <person name="Lalanne C."/>
            <person name="Gautier V."/>
            <person name="Ament-Velasquez S.L."/>
            <person name="Kruys A."/>
            <person name="Hutchinson M.I."/>
            <person name="Powell A.J."/>
            <person name="Barry K."/>
            <person name="Miller A.N."/>
            <person name="Grigoriev I.V."/>
            <person name="Debuchy R."/>
            <person name="Gladieux P."/>
            <person name="Thoren M.H."/>
            <person name="Johannesson H."/>
        </authorList>
    </citation>
    <scope>NUCLEOTIDE SEQUENCE</scope>
    <source>
        <strain evidence="1">CBS 118394</strain>
    </source>
</reference>
<proteinExistence type="predicted"/>
<dbReference type="AlphaFoldDB" id="A0AAE0HX76"/>
<dbReference type="InterPro" id="IPR027417">
    <property type="entry name" value="P-loop_NTPase"/>
</dbReference>
<dbReference type="PANTHER" id="PTHR35205:SF1">
    <property type="entry name" value="ZU5 DOMAIN-CONTAINING PROTEIN"/>
    <property type="match status" value="1"/>
</dbReference>
<comment type="caution">
    <text evidence="1">The sequence shown here is derived from an EMBL/GenBank/DDBJ whole genome shotgun (WGS) entry which is preliminary data.</text>
</comment>
<dbReference type="Proteomes" id="UP001283341">
    <property type="component" value="Unassembled WGS sequence"/>
</dbReference>
<sequence length="499" mass="56288">MEWLDKVLRVNFGDTGHDPNSRPMIAALTGLGGSGKAQLMLRYAQTHLDDYGAIFWIDAKSEQTVRSSFNDIARLLHIGSATRINLNEGQESSALIRAVETDDVYTFKNWIRTRRRPWLLLFENLTDILLAKSITQLIPTESLAAGRILITSRRRLTRSSWKVRVLAGLDDKTAARNLLFHYLDSGEKVPLTAETDQADHIVEALGFFPLFLCLAGSYMNVVGSMDRYLSYYNKMKRELLRNILRGSGLEEHYPASVFTAWKATLDFLPESAQRLYYLFCSMDRTCISLDLLRRACSPKDRWGRNGELSVIAPGDTGVPSWLLTMCLTSSGEWNELALVEEIYRLESLFLVRRESLTGDWVYKGRVVKRFGTGQAAVLIKMEHCVQEIGVLMLEDERVGQYAAAAICTAVHLIENDAIQSVRLKENESSFDDYFVVVMPTGGMVNDVCRLMFTLEECFGHIRSACEGLPGVLDDLELRGSAESSNYRNIQLLCLASLCW</sequence>
<reference evidence="1" key="1">
    <citation type="journal article" date="2023" name="Mol. Phylogenet. Evol.">
        <title>Genome-scale phylogeny and comparative genomics of the fungal order Sordariales.</title>
        <authorList>
            <person name="Hensen N."/>
            <person name="Bonometti L."/>
            <person name="Westerberg I."/>
            <person name="Brannstrom I.O."/>
            <person name="Guillou S."/>
            <person name="Cros-Aarteil S."/>
            <person name="Calhoun S."/>
            <person name="Haridas S."/>
            <person name="Kuo A."/>
            <person name="Mondo S."/>
            <person name="Pangilinan J."/>
            <person name="Riley R."/>
            <person name="LaButti K."/>
            <person name="Andreopoulos B."/>
            <person name="Lipzen A."/>
            <person name="Chen C."/>
            <person name="Yan M."/>
            <person name="Daum C."/>
            <person name="Ng V."/>
            <person name="Clum A."/>
            <person name="Steindorff A."/>
            <person name="Ohm R.A."/>
            <person name="Martin F."/>
            <person name="Silar P."/>
            <person name="Natvig D.O."/>
            <person name="Lalanne C."/>
            <person name="Gautier V."/>
            <person name="Ament-Velasquez S.L."/>
            <person name="Kruys A."/>
            <person name="Hutchinson M.I."/>
            <person name="Powell A.J."/>
            <person name="Barry K."/>
            <person name="Miller A.N."/>
            <person name="Grigoriev I.V."/>
            <person name="Debuchy R."/>
            <person name="Gladieux P."/>
            <person name="Hiltunen Thoren M."/>
            <person name="Johannesson H."/>
        </authorList>
    </citation>
    <scope>NUCLEOTIDE SEQUENCE</scope>
    <source>
        <strain evidence="1">CBS 118394</strain>
    </source>
</reference>
<evidence type="ECO:0000313" key="2">
    <source>
        <dbReference type="Proteomes" id="UP001283341"/>
    </source>
</evidence>
<dbReference type="EMBL" id="JAUEDM010000006">
    <property type="protein sequence ID" value="KAK3314535.1"/>
    <property type="molecule type" value="Genomic_DNA"/>
</dbReference>
<name>A0AAE0HX76_9PEZI</name>
<evidence type="ECO:0008006" key="3">
    <source>
        <dbReference type="Google" id="ProtNLM"/>
    </source>
</evidence>
<gene>
    <name evidence="1" type="ORF">B0H66DRAFT_315164</name>
</gene>
<dbReference type="PANTHER" id="PTHR35205">
    <property type="entry name" value="NB-ARC AND TPR DOMAIN PROTEIN"/>
    <property type="match status" value="1"/>
</dbReference>
<evidence type="ECO:0000313" key="1">
    <source>
        <dbReference type="EMBL" id="KAK3314535.1"/>
    </source>
</evidence>
<organism evidence="1 2">
    <name type="scientific">Apodospora peruviana</name>
    <dbReference type="NCBI Taxonomy" id="516989"/>
    <lineage>
        <taxon>Eukaryota</taxon>
        <taxon>Fungi</taxon>
        <taxon>Dikarya</taxon>
        <taxon>Ascomycota</taxon>
        <taxon>Pezizomycotina</taxon>
        <taxon>Sordariomycetes</taxon>
        <taxon>Sordariomycetidae</taxon>
        <taxon>Sordariales</taxon>
        <taxon>Lasiosphaeriaceae</taxon>
        <taxon>Apodospora</taxon>
    </lineage>
</organism>
<accession>A0AAE0HX76</accession>
<dbReference type="SUPFAM" id="SSF52540">
    <property type="entry name" value="P-loop containing nucleoside triphosphate hydrolases"/>
    <property type="match status" value="1"/>
</dbReference>